<dbReference type="Pfam" id="PF01914">
    <property type="entry name" value="MarC"/>
    <property type="match status" value="1"/>
</dbReference>
<accession>A0A809SHI3</accession>
<evidence type="ECO:0000256" key="4">
    <source>
        <dbReference type="ARBA" id="ARBA00022692"/>
    </source>
</evidence>
<keyword evidence="5 7" id="KW-1133">Transmembrane helix</keyword>
<dbReference type="InterPro" id="IPR002771">
    <property type="entry name" value="Multi_antbiot-R_MarC"/>
</dbReference>
<comment type="similarity">
    <text evidence="2 7">Belongs to the UPF0056 (MarC) family.</text>
</comment>
<keyword evidence="6 7" id="KW-0472">Membrane</keyword>
<gene>
    <name evidence="8" type="primary">marC</name>
    <name evidence="8" type="ORF">SFSGTM_15380</name>
</gene>
<dbReference type="PANTHER" id="PTHR33508:SF1">
    <property type="entry name" value="UPF0056 MEMBRANE PROTEIN YHCE"/>
    <property type="match status" value="1"/>
</dbReference>
<feature type="transmembrane region" description="Helical" evidence="7">
    <location>
        <begin position="79"/>
        <end position="99"/>
    </location>
</feature>
<dbReference type="EMBL" id="AP021881">
    <property type="protein sequence ID" value="BBP00830.1"/>
    <property type="molecule type" value="Genomic_DNA"/>
</dbReference>
<evidence type="ECO:0000256" key="3">
    <source>
        <dbReference type="ARBA" id="ARBA00022475"/>
    </source>
</evidence>
<evidence type="ECO:0000256" key="7">
    <source>
        <dbReference type="RuleBase" id="RU362048"/>
    </source>
</evidence>
<organism evidence="8 9">
    <name type="scientific">Sulfuriferula nivalis</name>
    <dbReference type="NCBI Taxonomy" id="2675298"/>
    <lineage>
        <taxon>Bacteria</taxon>
        <taxon>Pseudomonadati</taxon>
        <taxon>Pseudomonadota</taxon>
        <taxon>Betaproteobacteria</taxon>
        <taxon>Nitrosomonadales</taxon>
        <taxon>Sulfuricellaceae</taxon>
        <taxon>Sulfuriferula</taxon>
    </lineage>
</organism>
<dbReference type="NCBIfam" id="TIGR00427">
    <property type="entry name" value="NAAT family transporter"/>
    <property type="match status" value="1"/>
</dbReference>
<feature type="transmembrane region" description="Helical" evidence="7">
    <location>
        <begin position="191"/>
        <end position="211"/>
    </location>
</feature>
<dbReference type="RefSeq" id="WP_162084690.1">
    <property type="nucleotide sequence ID" value="NZ_AP021881.1"/>
</dbReference>
<comment type="caution">
    <text evidence="7">Lacks conserved residue(s) required for the propagation of feature annotation.</text>
</comment>
<proteinExistence type="inferred from homology"/>
<comment type="subcellular location">
    <subcellularLocation>
        <location evidence="1 7">Cell membrane</location>
        <topology evidence="1 7">Multi-pass membrane protein</topology>
    </subcellularLocation>
</comment>
<keyword evidence="4 7" id="KW-0812">Transmembrane</keyword>
<dbReference type="AlphaFoldDB" id="A0A809SHI3"/>
<evidence type="ECO:0000256" key="1">
    <source>
        <dbReference type="ARBA" id="ARBA00004651"/>
    </source>
</evidence>
<feature type="transmembrane region" description="Helical" evidence="7">
    <location>
        <begin position="154"/>
        <end position="179"/>
    </location>
</feature>
<keyword evidence="3" id="KW-1003">Cell membrane</keyword>
<dbReference type="PANTHER" id="PTHR33508">
    <property type="entry name" value="UPF0056 MEMBRANE PROTEIN YHCE"/>
    <property type="match status" value="1"/>
</dbReference>
<dbReference type="Proteomes" id="UP000463939">
    <property type="component" value="Chromosome"/>
</dbReference>
<evidence type="ECO:0000256" key="2">
    <source>
        <dbReference type="ARBA" id="ARBA00009784"/>
    </source>
</evidence>
<evidence type="ECO:0000313" key="9">
    <source>
        <dbReference type="Proteomes" id="UP000463939"/>
    </source>
</evidence>
<feature type="transmembrane region" description="Helical" evidence="7">
    <location>
        <begin position="53"/>
        <end position="72"/>
    </location>
</feature>
<protein>
    <recommendedName>
        <fullName evidence="7">UPF0056 membrane protein</fullName>
    </recommendedName>
</protein>
<dbReference type="KEGG" id="sniv:SFSGTM_15380"/>
<evidence type="ECO:0000256" key="6">
    <source>
        <dbReference type="ARBA" id="ARBA00023136"/>
    </source>
</evidence>
<reference evidence="9" key="1">
    <citation type="submission" date="2019-11" db="EMBL/GenBank/DDBJ databases">
        <title>Isolation and characterization of a novel species in the genus Sulfuriferula.</title>
        <authorList>
            <person name="Mochizuki J."/>
            <person name="Kojima H."/>
            <person name="Fukui M."/>
        </authorList>
    </citation>
    <scope>NUCLEOTIDE SEQUENCE [LARGE SCALE GENOMIC DNA]</scope>
    <source>
        <strain evidence="9">SGTM</strain>
    </source>
</reference>
<name>A0A809SHI3_9PROT</name>
<sequence length="225" mass="24025">MMIWSDITQLTGAILLIVAAILPVVNPLGDAPIFLRMTPGCDESTRILLAKRIAFYSFFLLLGSLLLGSFVLRMFDLSIPVVQVAGGAVVCALSWDLLYDNSRPADVKLDPIHANLFALERAISPLTLPMTIDAGAISVAITVGANHAHSVKSAVIQLIAVIIGAGIIAMSIMLTYRYAHRVSKFIGNTGMNVVVRLSAFIMLCIGVGISWNGIKSLLLEVGIHG</sequence>
<keyword evidence="9" id="KW-1185">Reference proteome</keyword>
<evidence type="ECO:0000256" key="5">
    <source>
        <dbReference type="ARBA" id="ARBA00022989"/>
    </source>
</evidence>
<dbReference type="GO" id="GO:0005886">
    <property type="term" value="C:plasma membrane"/>
    <property type="evidence" value="ECO:0007669"/>
    <property type="project" value="UniProtKB-SubCell"/>
</dbReference>
<evidence type="ECO:0000313" key="8">
    <source>
        <dbReference type="EMBL" id="BBP00830.1"/>
    </source>
</evidence>